<dbReference type="SUPFAM" id="SSF54909">
    <property type="entry name" value="Dimeric alpha+beta barrel"/>
    <property type="match status" value="1"/>
</dbReference>
<dbReference type="KEGG" id="mcui:G8O30_14890"/>
<dbReference type="PANTHER" id="PTHR30154:SF53">
    <property type="entry name" value="HTH-TYPE TRANSCRIPTIONAL REGULATOR LRPC"/>
    <property type="match status" value="1"/>
</dbReference>
<evidence type="ECO:0000259" key="1">
    <source>
        <dbReference type="Pfam" id="PF01037"/>
    </source>
</evidence>
<dbReference type="Pfam" id="PF01037">
    <property type="entry name" value="AsnC_trans_reg"/>
    <property type="match status" value="1"/>
</dbReference>
<gene>
    <name evidence="2" type="ORF">G8O30_14890</name>
</gene>
<dbReference type="EMBL" id="CP049742">
    <property type="protein sequence ID" value="QPC48123.1"/>
    <property type="molecule type" value="Genomic_DNA"/>
</dbReference>
<accession>A0A7S8CDT0</accession>
<dbReference type="InterPro" id="IPR011008">
    <property type="entry name" value="Dimeric_a/b-barrel"/>
</dbReference>
<reference evidence="2 3" key="1">
    <citation type="submission" date="2019-07" db="EMBL/GenBank/DDBJ databases">
        <title>Genome sequence of 2 isolates from Red Sea Mangroves.</title>
        <authorList>
            <person name="Sefrji F."/>
            <person name="Michoud G."/>
            <person name="Merlino G."/>
            <person name="Daffonchio D."/>
        </authorList>
    </citation>
    <scope>NUCLEOTIDE SEQUENCE [LARGE SCALE GENOMIC DNA]</scope>
    <source>
        <strain evidence="2 3">R1DC41</strain>
    </source>
</reference>
<dbReference type="SMART" id="SM00344">
    <property type="entry name" value="HTH_ASNC"/>
    <property type="match status" value="1"/>
</dbReference>
<dbReference type="GO" id="GO:0043565">
    <property type="term" value="F:sequence-specific DNA binding"/>
    <property type="evidence" value="ECO:0007669"/>
    <property type="project" value="TreeGrafter"/>
</dbReference>
<keyword evidence="3" id="KW-1185">Reference proteome</keyword>
<dbReference type="Pfam" id="PF13412">
    <property type="entry name" value="HTH_24"/>
    <property type="match status" value="1"/>
</dbReference>
<protein>
    <submittedName>
        <fullName evidence="2">Winged helix-turn-helix transcriptional regulator</fullName>
    </submittedName>
</protein>
<name>A0A7S8CDT0_9BACI</name>
<organism evidence="2 3">
    <name type="scientific">Mangrovibacillus cuniculi</name>
    <dbReference type="NCBI Taxonomy" id="2593652"/>
    <lineage>
        <taxon>Bacteria</taxon>
        <taxon>Bacillati</taxon>
        <taxon>Bacillota</taxon>
        <taxon>Bacilli</taxon>
        <taxon>Bacillales</taxon>
        <taxon>Bacillaceae</taxon>
        <taxon>Mangrovibacillus</taxon>
    </lineage>
</organism>
<dbReference type="SUPFAM" id="SSF46785">
    <property type="entry name" value="Winged helix' DNA-binding domain"/>
    <property type="match status" value="1"/>
</dbReference>
<evidence type="ECO:0000313" key="3">
    <source>
        <dbReference type="Proteomes" id="UP000593626"/>
    </source>
</evidence>
<dbReference type="Proteomes" id="UP000593626">
    <property type="component" value="Chromosome"/>
</dbReference>
<proteinExistence type="predicted"/>
<dbReference type="InterPro" id="IPR019887">
    <property type="entry name" value="Tscrpt_reg_AsnC/Lrp_C"/>
</dbReference>
<dbReference type="InterPro" id="IPR036388">
    <property type="entry name" value="WH-like_DNA-bd_sf"/>
</dbReference>
<sequence length="141" mass="16253">MNTQLLEERILLEVTRNPNISMRELARQFDIQPVQAGAYVQELRKNGKIKVDSWLFHTGDFVGPVSCIMETTVSTNQLDSFKEIINTYTDIEFCYQVAGDACFLVKVQHDTYKEIETFIRNLQTVVQTIIPLVFPVEYQTA</sequence>
<dbReference type="GO" id="GO:0005829">
    <property type="term" value="C:cytosol"/>
    <property type="evidence" value="ECO:0007669"/>
    <property type="project" value="TreeGrafter"/>
</dbReference>
<dbReference type="AlphaFoldDB" id="A0A7S8CDT0"/>
<dbReference type="InterPro" id="IPR036390">
    <property type="entry name" value="WH_DNA-bd_sf"/>
</dbReference>
<dbReference type="RefSeq" id="WP_239672806.1">
    <property type="nucleotide sequence ID" value="NZ_CP049742.1"/>
</dbReference>
<evidence type="ECO:0000313" key="2">
    <source>
        <dbReference type="EMBL" id="QPC48123.1"/>
    </source>
</evidence>
<dbReference type="InterPro" id="IPR019888">
    <property type="entry name" value="Tscrpt_reg_AsnC-like"/>
</dbReference>
<dbReference type="Gene3D" id="1.10.10.10">
    <property type="entry name" value="Winged helix-like DNA-binding domain superfamily/Winged helix DNA-binding domain"/>
    <property type="match status" value="1"/>
</dbReference>
<dbReference type="GO" id="GO:0043200">
    <property type="term" value="P:response to amino acid"/>
    <property type="evidence" value="ECO:0007669"/>
    <property type="project" value="TreeGrafter"/>
</dbReference>
<feature type="domain" description="Transcription regulator AsnC/Lrp ligand binding" evidence="1">
    <location>
        <begin position="73"/>
        <end position="125"/>
    </location>
</feature>
<dbReference type="PANTHER" id="PTHR30154">
    <property type="entry name" value="LEUCINE-RESPONSIVE REGULATORY PROTEIN"/>
    <property type="match status" value="1"/>
</dbReference>
<dbReference type="Gene3D" id="3.30.70.920">
    <property type="match status" value="1"/>
</dbReference>